<evidence type="ECO:0000313" key="8">
    <source>
        <dbReference type="Proteomes" id="UP000649753"/>
    </source>
</evidence>
<feature type="domain" description="HTH tetR-type" evidence="5">
    <location>
        <begin position="12"/>
        <end position="72"/>
    </location>
</feature>
<dbReference type="InterPro" id="IPR036390">
    <property type="entry name" value="WH_DNA-bd_sf"/>
</dbReference>
<dbReference type="RefSeq" id="WP_192770930.1">
    <property type="nucleotide sequence ID" value="NZ_JADBEB010000001.1"/>
</dbReference>
<name>A0A927MDW4_9ACTN</name>
<reference evidence="7" key="1">
    <citation type="submission" date="2020-10" db="EMBL/GenBank/DDBJ databases">
        <title>Sequencing the genomes of 1000 actinobacteria strains.</title>
        <authorList>
            <person name="Klenk H.-P."/>
        </authorList>
    </citation>
    <scope>NUCLEOTIDE SEQUENCE</scope>
    <source>
        <strain evidence="7">DSM 46832</strain>
    </source>
</reference>
<dbReference type="InterPro" id="IPR036388">
    <property type="entry name" value="WH-like_DNA-bd_sf"/>
</dbReference>
<dbReference type="Proteomes" id="UP000649753">
    <property type="component" value="Unassembled WGS sequence"/>
</dbReference>
<dbReference type="InterPro" id="IPR004111">
    <property type="entry name" value="Repressor_TetR_C"/>
</dbReference>
<organism evidence="7 8">
    <name type="scientific">Plantactinospora soyae</name>
    <dbReference type="NCBI Taxonomy" id="1544732"/>
    <lineage>
        <taxon>Bacteria</taxon>
        <taxon>Bacillati</taxon>
        <taxon>Actinomycetota</taxon>
        <taxon>Actinomycetes</taxon>
        <taxon>Micromonosporales</taxon>
        <taxon>Micromonosporaceae</taxon>
        <taxon>Plantactinospora</taxon>
    </lineage>
</organism>
<keyword evidence="8" id="KW-1185">Reference proteome</keyword>
<dbReference type="PROSITE" id="PS50977">
    <property type="entry name" value="HTH_TETR_2"/>
    <property type="match status" value="1"/>
</dbReference>
<dbReference type="SUPFAM" id="SSF46785">
    <property type="entry name" value="Winged helix' DNA-binding domain"/>
    <property type="match status" value="1"/>
</dbReference>
<dbReference type="Gene3D" id="1.10.357.10">
    <property type="entry name" value="Tetracycline Repressor, domain 2"/>
    <property type="match status" value="1"/>
</dbReference>
<keyword evidence="1" id="KW-0805">Transcription regulation</keyword>
<dbReference type="GO" id="GO:0045892">
    <property type="term" value="P:negative regulation of DNA-templated transcription"/>
    <property type="evidence" value="ECO:0007669"/>
    <property type="project" value="InterPro"/>
</dbReference>
<evidence type="ECO:0000256" key="3">
    <source>
        <dbReference type="ARBA" id="ARBA00023163"/>
    </source>
</evidence>
<feature type="domain" description="HTH hxlR-type" evidence="6">
    <location>
        <begin position="266"/>
        <end position="364"/>
    </location>
</feature>
<dbReference type="InterPro" id="IPR001647">
    <property type="entry name" value="HTH_TetR"/>
</dbReference>
<dbReference type="Pfam" id="PF02909">
    <property type="entry name" value="TetR_C_1"/>
    <property type="match status" value="1"/>
</dbReference>
<evidence type="ECO:0000256" key="2">
    <source>
        <dbReference type="ARBA" id="ARBA00023125"/>
    </source>
</evidence>
<evidence type="ECO:0000259" key="5">
    <source>
        <dbReference type="PROSITE" id="PS50977"/>
    </source>
</evidence>
<dbReference type="PANTHER" id="PTHR33204:SF37">
    <property type="entry name" value="HTH-TYPE TRANSCRIPTIONAL REGULATOR YODB"/>
    <property type="match status" value="1"/>
</dbReference>
<dbReference type="Pfam" id="PF00440">
    <property type="entry name" value="TetR_N"/>
    <property type="match status" value="1"/>
</dbReference>
<dbReference type="AlphaFoldDB" id="A0A927MDW4"/>
<dbReference type="Gene3D" id="1.10.10.10">
    <property type="entry name" value="Winged helix-like DNA-binding domain superfamily/Winged helix DNA-binding domain"/>
    <property type="match status" value="1"/>
</dbReference>
<dbReference type="SUPFAM" id="SSF46689">
    <property type="entry name" value="Homeodomain-like"/>
    <property type="match status" value="1"/>
</dbReference>
<evidence type="ECO:0000313" key="7">
    <source>
        <dbReference type="EMBL" id="MBE1491952.1"/>
    </source>
</evidence>
<proteinExistence type="predicted"/>
<dbReference type="Pfam" id="PF01638">
    <property type="entry name" value="HxlR"/>
    <property type="match status" value="1"/>
</dbReference>
<dbReference type="InterPro" id="IPR036271">
    <property type="entry name" value="Tet_transcr_reg_TetR-rel_C_sf"/>
</dbReference>
<evidence type="ECO:0000259" key="6">
    <source>
        <dbReference type="PROSITE" id="PS51118"/>
    </source>
</evidence>
<feature type="DNA-binding region" description="H-T-H motif" evidence="4">
    <location>
        <begin position="35"/>
        <end position="54"/>
    </location>
</feature>
<dbReference type="Gene3D" id="1.10.10.60">
    <property type="entry name" value="Homeodomain-like"/>
    <property type="match status" value="1"/>
</dbReference>
<dbReference type="InterPro" id="IPR009057">
    <property type="entry name" value="Homeodomain-like_sf"/>
</dbReference>
<keyword evidence="2 4" id="KW-0238">DNA-binding</keyword>
<dbReference type="EMBL" id="JADBEB010000001">
    <property type="protein sequence ID" value="MBE1491952.1"/>
    <property type="molecule type" value="Genomic_DNA"/>
</dbReference>
<dbReference type="SUPFAM" id="SSF48498">
    <property type="entry name" value="Tetracyclin repressor-like, C-terminal domain"/>
    <property type="match status" value="1"/>
</dbReference>
<evidence type="ECO:0000256" key="4">
    <source>
        <dbReference type="PROSITE-ProRule" id="PRU00335"/>
    </source>
</evidence>
<comment type="caution">
    <text evidence="7">The sequence shown here is derived from an EMBL/GenBank/DDBJ whole genome shotgun (WGS) entry which is preliminary data.</text>
</comment>
<dbReference type="InterPro" id="IPR011991">
    <property type="entry name" value="ArsR-like_HTH"/>
</dbReference>
<evidence type="ECO:0000256" key="1">
    <source>
        <dbReference type="ARBA" id="ARBA00023015"/>
    </source>
</evidence>
<keyword evidence="3" id="KW-0804">Transcription</keyword>
<protein>
    <submittedName>
        <fullName evidence="7">DNA-binding HxlR family transcriptional regulator</fullName>
    </submittedName>
</protein>
<dbReference type="GO" id="GO:0003677">
    <property type="term" value="F:DNA binding"/>
    <property type="evidence" value="ECO:0007669"/>
    <property type="project" value="UniProtKB-UniRule"/>
</dbReference>
<dbReference type="InterPro" id="IPR002577">
    <property type="entry name" value="HTH_HxlR"/>
</dbReference>
<sequence>MEGDRIQGSRSGLGLDRIVRTAIRLADADGLGTLSMRRVATALGAGVMSLYRHVPGKRQLVNLMVETVFGEIRYPDPGPAGWRARIELSARGEWAMYQRHPWVLPIVAGTWRPPLGPNVLANFEWVLRAVDGFGLDRATMTQLYFTVSDYVQGAALYVRNEAEDERRTGVSAEQWWAAESATLAGLLRTGRFPLVSGLFDPATGAPTLVAKDFEFGLRRVLDGIEVFLTRPRSQPGPTVIESGTGFSANQITRLGKVTEAADRSPSPPASAALELLGRRWTLELLFVLSHGEARFSDLVEAVPGLSRRVLTERLRQLADENLLRRRVVTGPPTRISYALTERGAGLRGALAEIDAWARNGSARA</sequence>
<dbReference type="PROSITE" id="PS51118">
    <property type="entry name" value="HTH_HXLR"/>
    <property type="match status" value="1"/>
</dbReference>
<gene>
    <name evidence="7" type="ORF">H4W31_007590</name>
</gene>
<dbReference type="CDD" id="cd00090">
    <property type="entry name" value="HTH_ARSR"/>
    <property type="match status" value="1"/>
</dbReference>
<accession>A0A927MDW4</accession>
<dbReference type="PANTHER" id="PTHR33204">
    <property type="entry name" value="TRANSCRIPTIONAL REGULATOR, MARR FAMILY"/>
    <property type="match status" value="1"/>
</dbReference>